<dbReference type="GO" id="GO:0090614">
    <property type="term" value="F:5'-methylthioadenosine deaminase activity"/>
    <property type="evidence" value="ECO:0007669"/>
    <property type="project" value="UniProtKB-UniRule"/>
</dbReference>
<dbReference type="Proteomes" id="UP000297597">
    <property type="component" value="Unassembled WGS sequence"/>
</dbReference>
<dbReference type="InterPro" id="IPR006680">
    <property type="entry name" value="Amidohydro-rel"/>
</dbReference>
<keyword evidence="2 4" id="KW-0378">Hydrolase</keyword>
<organism evidence="6 7">
    <name type="scientific">Pelotomaculum propionicicum</name>
    <dbReference type="NCBI Taxonomy" id="258475"/>
    <lineage>
        <taxon>Bacteria</taxon>
        <taxon>Bacillati</taxon>
        <taxon>Bacillota</taxon>
        <taxon>Clostridia</taxon>
        <taxon>Eubacteriales</taxon>
        <taxon>Desulfotomaculaceae</taxon>
        <taxon>Pelotomaculum</taxon>
    </lineage>
</organism>
<dbReference type="Gene3D" id="2.30.40.10">
    <property type="entry name" value="Urease, subunit C, domain 1"/>
    <property type="match status" value="1"/>
</dbReference>
<dbReference type="EMBL" id="QFFZ01000009">
    <property type="protein sequence ID" value="TEB12070.1"/>
    <property type="molecule type" value="Genomic_DNA"/>
</dbReference>
<dbReference type="HAMAP" id="MF_01281">
    <property type="entry name" value="MTA_SAH_deamin"/>
    <property type="match status" value="1"/>
</dbReference>
<dbReference type="CDD" id="cd01298">
    <property type="entry name" value="ATZ_TRZ_like"/>
    <property type="match status" value="1"/>
</dbReference>
<sequence>MSNLLIQGATVLTMEEHDAVFKDGEIAVAGDKIISAGPRGSVPGEFKADRVLDGSGMVVMPGFVNCHTHAAMTLLRSYADDMPLMQWLNEKIWPLEAKMRPEDFHWGTMLCCLEMIKSGTTTFADMYFEMDLVALAVEMSGLRACLSRGMIGVAANAKTAVDESIKLVEEWQGKAGGRITTMFGPHAPYTCPPEYLKKVVKLAADHNVGIHIHVAETKDEIDQIKGNYGLTPVQYLDENGVFDVPVLAAHCVHLNKDDIAILKQKNVRVAHCPESNMKLASGISPVIELLDAGVVVGLGTDSAASNNNLDMMEETRSAALLQKVATGDPMALPSFAALRMATTDGARALGLEDVGLIKPGMKADLILVDFRRPHLYPRHDLYAHVVYAAQSSDIDTVIINGKIVMEGRRVLTMDEKEVMTQAQKCADRLVGEE</sequence>
<feature type="binding site" evidence="4">
    <location>
        <position position="216"/>
    </location>
    <ligand>
        <name>substrate</name>
    </ligand>
</feature>
<dbReference type="Gene3D" id="3.20.20.140">
    <property type="entry name" value="Metal-dependent hydrolases"/>
    <property type="match status" value="1"/>
</dbReference>
<comment type="catalytic activity">
    <reaction evidence="4">
        <text>S-methyl-5'-thioadenosine + H2O + H(+) = S-methyl-5'-thioinosine + NH4(+)</text>
        <dbReference type="Rhea" id="RHEA:25025"/>
        <dbReference type="ChEBI" id="CHEBI:15377"/>
        <dbReference type="ChEBI" id="CHEBI:15378"/>
        <dbReference type="ChEBI" id="CHEBI:17509"/>
        <dbReference type="ChEBI" id="CHEBI:28938"/>
        <dbReference type="ChEBI" id="CHEBI:48595"/>
        <dbReference type="EC" id="3.5.4.31"/>
    </reaction>
</comment>
<dbReference type="PANTHER" id="PTHR43794:SF11">
    <property type="entry name" value="AMIDOHYDROLASE-RELATED DOMAIN-CONTAINING PROTEIN"/>
    <property type="match status" value="1"/>
</dbReference>
<feature type="binding site" evidence="4">
    <location>
        <position position="148"/>
    </location>
    <ligand>
        <name>substrate</name>
    </ligand>
</feature>
<accession>A0A4Y7RTH4</accession>
<feature type="binding site" evidence="4">
    <location>
        <position position="69"/>
    </location>
    <ligand>
        <name>Zn(2+)</name>
        <dbReference type="ChEBI" id="CHEBI:29105"/>
    </ligand>
</feature>
<reference evidence="6 7" key="1">
    <citation type="journal article" date="2018" name="Environ. Microbiol.">
        <title>Novel energy conservation strategies and behaviour of Pelotomaculum schinkii driving syntrophic propionate catabolism.</title>
        <authorList>
            <person name="Hidalgo-Ahumada C.A.P."/>
            <person name="Nobu M.K."/>
            <person name="Narihiro T."/>
            <person name="Tamaki H."/>
            <person name="Liu W.T."/>
            <person name="Kamagata Y."/>
            <person name="Stams A.J.M."/>
            <person name="Imachi H."/>
            <person name="Sousa D.Z."/>
        </authorList>
    </citation>
    <scope>NUCLEOTIDE SEQUENCE [LARGE SCALE GENOMIC DNA]</scope>
    <source>
        <strain evidence="6 7">MGP</strain>
    </source>
</reference>
<evidence type="ECO:0000256" key="1">
    <source>
        <dbReference type="ARBA" id="ARBA00022723"/>
    </source>
</evidence>
<dbReference type="PANTHER" id="PTHR43794">
    <property type="entry name" value="AMINOHYDROLASE SSNA-RELATED"/>
    <property type="match status" value="1"/>
</dbReference>
<feature type="domain" description="Amidohydrolase-related" evidence="5">
    <location>
        <begin position="58"/>
        <end position="404"/>
    </location>
</feature>
<proteinExistence type="inferred from homology"/>
<dbReference type="EC" id="3.5.4.28" evidence="4"/>
<dbReference type="InterPro" id="IPR032466">
    <property type="entry name" value="Metal_Hydrolase"/>
</dbReference>
<dbReference type="GO" id="GO:0046872">
    <property type="term" value="F:metal ion binding"/>
    <property type="evidence" value="ECO:0007669"/>
    <property type="project" value="UniProtKB-KW"/>
</dbReference>
<dbReference type="InterPro" id="IPR011059">
    <property type="entry name" value="Metal-dep_hydrolase_composite"/>
</dbReference>
<feature type="binding site" evidence="4">
    <location>
        <position position="67"/>
    </location>
    <ligand>
        <name>Zn(2+)</name>
        <dbReference type="ChEBI" id="CHEBI:29105"/>
    </ligand>
</feature>
<name>A0A4Y7RTH4_9FIRM</name>
<keyword evidence="1 4" id="KW-0479">Metal-binding</keyword>
<dbReference type="Pfam" id="PF01979">
    <property type="entry name" value="Amidohydro_1"/>
    <property type="match status" value="1"/>
</dbReference>
<evidence type="ECO:0000256" key="3">
    <source>
        <dbReference type="ARBA" id="ARBA00022833"/>
    </source>
</evidence>
<feature type="binding site" evidence="4">
    <location>
        <position position="186"/>
    </location>
    <ligand>
        <name>substrate</name>
    </ligand>
</feature>
<comment type="function">
    <text evidence="4">Catalyzes the deamination of 5-methylthioadenosine and S-adenosyl-L-homocysteine into 5-methylthioinosine and S-inosyl-L-homocysteine, respectively. Is also able to deaminate adenosine.</text>
</comment>
<dbReference type="InterPro" id="IPR050287">
    <property type="entry name" value="MTA/SAH_deaminase"/>
</dbReference>
<dbReference type="OrthoDB" id="9807210at2"/>
<comment type="similarity">
    <text evidence="4">Belongs to the metallo-dependent hydrolases superfamily. MTA/SAH deaminase family.</text>
</comment>
<protein>
    <recommendedName>
        <fullName evidence="4">5-methylthioadenosine/S-adenosylhomocysteine deaminase</fullName>
        <shortName evidence="4">MTA/SAH deaminase</shortName>
        <ecNumber evidence="4">3.5.4.28</ecNumber>
        <ecNumber evidence="4">3.5.4.31</ecNumber>
    </recommendedName>
</protein>
<dbReference type="AlphaFoldDB" id="A0A4Y7RTH4"/>
<comment type="cofactor">
    <cofactor evidence="4">
        <name>Zn(2+)</name>
        <dbReference type="ChEBI" id="CHEBI:29105"/>
    </cofactor>
    <text evidence="4">Binds 1 zinc ion per subunit.</text>
</comment>
<comment type="catalytic activity">
    <reaction evidence="4">
        <text>S-adenosyl-L-homocysteine + H2O + H(+) = S-inosyl-L-homocysteine + NH4(+)</text>
        <dbReference type="Rhea" id="RHEA:20716"/>
        <dbReference type="ChEBI" id="CHEBI:15377"/>
        <dbReference type="ChEBI" id="CHEBI:15378"/>
        <dbReference type="ChEBI" id="CHEBI:28938"/>
        <dbReference type="ChEBI" id="CHEBI:57856"/>
        <dbReference type="ChEBI" id="CHEBI:57985"/>
        <dbReference type="EC" id="3.5.4.28"/>
    </reaction>
</comment>
<evidence type="ECO:0000256" key="2">
    <source>
        <dbReference type="ARBA" id="ARBA00022801"/>
    </source>
</evidence>
<dbReference type="EC" id="3.5.4.31" evidence="4"/>
<feature type="binding site" evidence="4">
    <location>
        <position position="213"/>
    </location>
    <ligand>
        <name>Zn(2+)</name>
        <dbReference type="ChEBI" id="CHEBI:29105"/>
    </ligand>
</feature>
<comment type="caution">
    <text evidence="6">The sequence shown here is derived from an EMBL/GenBank/DDBJ whole genome shotgun (WGS) entry which is preliminary data.</text>
</comment>
<comment type="caution">
    <text evidence="4">Lacks conserved residue(s) required for the propagation of feature annotation.</text>
</comment>
<keyword evidence="3 4" id="KW-0862">Zinc</keyword>
<feature type="binding site" evidence="4">
    <location>
        <position position="301"/>
    </location>
    <ligand>
        <name>substrate</name>
    </ligand>
</feature>
<gene>
    <name evidence="4 6" type="primary">mtaD</name>
    <name evidence="6" type="ORF">Pmgp_01226</name>
</gene>
<dbReference type="SUPFAM" id="SSF51556">
    <property type="entry name" value="Metallo-dependent hydrolases"/>
    <property type="match status" value="1"/>
</dbReference>
<dbReference type="SUPFAM" id="SSF51338">
    <property type="entry name" value="Composite domain of metallo-dependent hydrolases"/>
    <property type="match status" value="1"/>
</dbReference>
<evidence type="ECO:0000313" key="6">
    <source>
        <dbReference type="EMBL" id="TEB12070.1"/>
    </source>
</evidence>
<keyword evidence="7" id="KW-1185">Reference proteome</keyword>
<evidence type="ECO:0000313" key="7">
    <source>
        <dbReference type="Proteomes" id="UP000297597"/>
    </source>
</evidence>
<dbReference type="FunFam" id="3.20.20.140:FF:000014">
    <property type="entry name" value="5-methylthioadenosine/S-adenosylhomocysteine deaminase"/>
    <property type="match status" value="1"/>
</dbReference>
<feature type="binding site" evidence="4">
    <location>
        <position position="301"/>
    </location>
    <ligand>
        <name>Zn(2+)</name>
        <dbReference type="ChEBI" id="CHEBI:29105"/>
    </ligand>
</feature>
<dbReference type="GO" id="GO:0050270">
    <property type="term" value="F:S-adenosylhomocysteine deaminase activity"/>
    <property type="evidence" value="ECO:0007669"/>
    <property type="project" value="UniProtKB-UniRule"/>
</dbReference>
<evidence type="ECO:0000259" key="5">
    <source>
        <dbReference type="Pfam" id="PF01979"/>
    </source>
</evidence>
<evidence type="ECO:0000256" key="4">
    <source>
        <dbReference type="HAMAP-Rule" id="MF_01281"/>
    </source>
</evidence>
<feature type="binding site" evidence="4">
    <location>
        <position position="96"/>
    </location>
    <ligand>
        <name>substrate</name>
    </ligand>
</feature>
<dbReference type="InterPro" id="IPR023512">
    <property type="entry name" value="Deaminase_MtaD/DadD"/>
</dbReference>
<dbReference type="RefSeq" id="WP_134213095.1">
    <property type="nucleotide sequence ID" value="NZ_QFFZ01000009.1"/>
</dbReference>